<dbReference type="EMBL" id="PIXR01001010">
    <property type="protein sequence ID" value="TBU03198.1"/>
    <property type="molecule type" value="Genomic_DNA"/>
</dbReference>
<feature type="compositionally biased region" description="Basic and acidic residues" evidence="2">
    <location>
        <begin position="381"/>
        <end position="397"/>
    </location>
</feature>
<feature type="compositionally biased region" description="Polar residues" evidence="2">
    <location>
        <begin position="348"/>
        <end position="359"/>
    </location>
</feature>
<evidence type="ECO:0000313" key="3">
    <source>
        <dbReference type="EMBL" id="TBU03198.1"/>
    </source>
</evidence>
<feature type="region of interest" description="Disordered" evidence="2">
    <location>
        <begin position="344"/>
        <end position="399"/>
    </location>
</feature>
<keyword evidence="1" id="KW-0175">Coiled coil</keyword>
<feature type="non-terminal residue" evidence="3">
    <location>
        <position position="915"/>
    </location>
</feature>
<feature type="compositionally biased region" description="Polar residues" evidence="2">
    <location>
        <begin position="661"/>
        <end position="699"/>
    </location>
</feature>
<feature type="region of interest" description="Disordered" evidence="2">
    <location>
        <begin position="525"/>
        <end position="544"/>
    </location>
</feature>
<protein>
    <submittedName>
        <fullName evidence="3">Uncharacterized protein</fullName>
    </submittedName>
</protein>
<reference evidence="3 4" key="1">
    <citation type="submission" date="2017-12" db="EMBL/GenBank/DDBJ databases">
        <authorList>
            <person name="Pombert J.-F."/>
            <person name="Haag K.L."/>
            <person name="Ebert D."/>
        </authorList>
    </citation>
    <scope>NUCLEOTIDE SEQUENCE [LARGE SCALE GENOMIC DNA]</scope>
    <source>
        <strain evidence="3">IL-BN-2</strain>
    </source>
</reference>
<feature type="region of interest" description="Disordered" evidence="2">
    <location>
        <begin position="891"/>
        <end position="915"/>
    </location>
</feature>
<evidence type="ECO:0000256" key="2">
    <source>
        <dbReference type="SAM" id="MobiDB-lite"/>
    </source>
</evidence>
<feature type="compositionally biased region" description="Low complexity" evidence="2">
    <location>
        <begin position="700"/>
        <end position="719"/>
    </location>
</feature>
<organism evidence="3 4">
    <name type="scientific">Hamiltosporidium magnivora</name>
    <dbReference type="NCBI Taxonomy" id="148818"/>
    <lineage>
        <taxon>Eukaryota</taxon>
        <taxon>Fungi</taxon>
        <taxon>Fungi incertae sedis</taxon>
        <taxon>Microsporidia</taxon>
        <taxon>Dubosqiidae</taxon>
        <taxon>Hamiltosporidium</taxon>
    </lineage>
</organism>
<name>A0A4Q9L6E8_9MICR</name>
<comment type="caution">
    <text evidence="3">The sequence shown here is derived from an EMBL/GenBank/DDBJ whole genome shotgun (WGS) entry which is preliminary data.</text>
</comment>
<feature type="compositionally biased region" description="Polar residues" evidence="2">
    <location>
        <begin position="895"/>
        <end position="915"/>
    </location>
</feature>
<feature type="compositionally biased region" description="Polar residues" evidence="2">
    <location>
        <begin position="525"/>
        <end position="536"/>
    </location>
</feature>
<feature type="compositionally biased region" description="Basic and acidic residues" evidence="2">
    <location>
        <begin position="361"/>
        <end position="372"/>
    </location>
</feature>
<evidence type="ECO:0000313" key="4">
    <source>
        <dbReference type="Proteomes" id="UP000293045"/>
    </source>
</evidence>
<evidence type="ECO:0000256" key="1">
    <source>
        <dbReference type="SAM" id="Coils"/>
    </source>
</evidence>
<feature type="region of interest" description="Disordered" evidence="2">
    <location>
        <begin position="661"/>
        <end position="719"/>
    </location>
</feature>
<feature type="coiled-coil region" evidence="1">
    <location>
        <begin position="723"/>
        <end position="750"/>
    </location>
</feature>
<feature type="compositionally biased region" description="Basic and acidic residues" evidence="2">
    <location>
        <begin position="106"/>
        <end position="122"/>
    </location>
</feature>
<gene>
    <name evidence="3" type="ORF">CWI39_1010p0010</name>
</gene>
<dbReference type="VEuPathDB" id="MicrosporidiaDB:CWI39_1010p0010"/>
<dbReference type="AlphaFoldDB" id="A0A4Q9L6E8"/>
<dbReference type="Proteomes" id="UP000293045">
    <property type="component" value="Unassembled WGS sequence"/>
</dbReference>
<feature type="region of interest" description="Disordered" evidence="2">
    <location>
        <begin position="106"/>
        <end position="126"/>
    </location>
</feature>
<dbReference type="VEuPathDB" id="MicrosporidiaDB:CWI36_1954p0020"/>
<sequence>MNIKLHPTLTFTLKNKYKITQTLTSISTVTTTPLITIPTTVYNTPTHIHISPSLPSYPYIHTLSLCITNLTFTFSYNCIILSKPFTSTHKTIFLIEPYTLRNMKRRECNNNKDSKEDSKDNNIEDENINNGTFTNCNCGTNNNNNYSTNNNSNCSTVNYSNYSTTNYSNCSNDNCNDNSNNNTTNNSNSNTINNTIDNTINNTINNTIDNTNNNTNNNTPSSTYPNIFFDIPINYSSHTIYPFIFFYSNTDLIISYYNNNRVLLYSHINNSSKVIIYNKGVCSVSVEGVIRLYLVRGYLYVIRVPVIPMEVFIYFSDLLMFVDNTMYVYRGVIKTSKEEGNIVEGNSIEGNSKESNSIEGNIKEGNIKEGNIKEGNTIESNIKESNSKESNSKESNSKESNIIESNSIGGVIHNNPNTLGFTVDNHKDILTFKNIFMSNPSKVNIAQVGKLILLSVPEDSTIYMLDNTYTLVEPIDEINSICVRMNEEYEYCVVNSVLCDNKRIYLYDNDNVVCVWEYRGDNNTSDNTIESKSNNTESEEDNISDNNSVIHNVKAPNYNTSNTTDNVNNTTDNTTDIRVYGKGVILCKELLDLGFTVNNSSLVFNKDIIRCSVIPLINATEEDVCGVTPLDEEGYGLKGVRNMDILEGLNDSTNEQQAVSNTTHNYNPLNNSTNEQQGLNNSTNEQQGLNNSTNEQQGLNNSSNNTINNTINNTANNTANNTINNTTNIKDEVDEEIRRIKESIMNIKIEKKNIRTYSYFVEEQMGRVDTVLQRMYKKMVKCEKIQENGGYFNKLVGILRHKIISYTFLSIKSVRNSVEYFENIIFGRSCCVYEEGIIYGRENRGVVYEEGVSFKTDGVSDNVVVDIEERLKGVSIGEDIGSIGGVNTKGEYRGVNTNGNDNKGVNTNGNDYKGV</sequence>
<accession>A0A4Q9L6E8</accession>
<proteinExistence type="predicted"/>